<dbReference type="Proteomes" id="UP000267096">
    <property type="component" value="Unassembled WGS sequence"/>
</dbReference>
<dbReference type="AlphaFoldDB" id="A0A0M3JE44"/>
<protein>
    <submittedName>
        <fullName evidence="3">CARD domain-containing protein</fullName>
    </submittedName>
</protein>
<dbReference type="WBParaSite" id="ASIM_0000588601-mRNA-1">
    <property type="protein sequence ID" value="ASIM_0000588601-mRNA-1"/>
    <property type="gene ID" value="ASIM_0000588601"/>
</dbReference>
<reference evidence="3" key="1">
    <citation type="submission" date="2017-02" db="UniProtKB">
        <authorList>
            <consortium name="WormBaseParasite"/>
        </authorList>
    </citation>
    <scope>IDENTIFICATION</scope>
</reference>
<proteinExistence type="predicted"/>
<name>A0A0M3JE44_ANISI</name>
<evidence type="ECO:0000313" key="3">
    <source>
        <dbReference type="WBParaSite" id="ASIM_0000588601-mRNA-1"/>
    </source>
</evidence>
<evidence type="ECO:0000313" key="2">
    <source>
        <dbReference type="Proteomes" id="UP000267096"/>
    </source>
</evidence>
<keyword evidence="2" id="KW-1185">Reference proteome</keyword>
<sequence>MNMKTMDKRVNKRVNPYDCIKVAHKSDWINVLESLATQQIIQNVQTPSGTSRRRCCCGFSGRKFSAREQRKALKEYLDGFGERNAEKFMKSLVKVSVENMRKSTKTALQKYSDTFSALLRDLLEIAIYLHSDGRLEW</sequence>
<accession>A0A0M3JE44</accession>
<reference evidence="1 2" key="2">
    <citation type="submission" date="2018-11" db="EMBL/GenBank/DDBJ databases">
        <authorList>
            <consortium name="Pathogen Informatics"/>
        </authorList>
    </citation>
    <scope>NUCLEOTIDE SEQUENCE [LARGE SCALE GENOMIC DNA]</scope>
</reference>
<dbReference type="EMBL" id="UYRR01011401">
    <property type="protein sequence ID" value="VDK25912.1"/>
    <property type="molecule type" value="Genomic_DNA"/>
</dbReference>
<organism evidence="3">
    <name type="scientific">Anisakis simplex</name>
    <name type="common">Herring worm</name>
    <dbReference type="NCBI Taxonomy" id="6269"/>
    <lineage>
        <taxon>Eukaryota</taxon>
        <taxon>Metazoa</taxon>
        <taxon>Ecdysozoa</taxon>
        <taxon>Nematoda</taxon>
        <taxon>Chromadorea</taxon>
        <taxon>Rhabditida</taxon>
        <taxon>Spirurina</taxon>
        <taxon>Ascaridomorpha</taxon>
        <taxon>Ascaridoidea</taxon>
        <taxon>Anisakidae</taxon>
        <taxon>Anisakis</taxon>
        <taxon>Anisakis simplex complex</taxon>
    </lineage>
</organism>
<gene>
    <name evidence="1" type="ORF">ASIM_LOCUS5683</name>
</gene>
<evidence type="ECO:0000313" key="1">
    <source>
        <dbReference type="EMBL" id="VDK25912.1"/>
    </source>
</evidence>